<dbReference type="AlphaFoldDB" id="A0A7X5ZJP9"/>
<accession>A0A7X5ZJP9</accession>
<feature type="signal peptide" evidence="1">
    <location>
        <begin position="1"/>
        <end position="24"/>
    </location>
</feature>
<evidence type="ECO:0000256" key="1">
    <source>
        <dbReference type="SAM" id="SignalP"/>
    </source>
</evidence>
<organism evidence="2 3">
    <name type="scientific">Luteibacter anthropi</name>
    <dbReference type="NCBI Taxonomy" id="564369"/>
    <lineage>
        <taxon>Bacteria</taxon>
        <taxon>Pseudomonadati</taxon>
        <taxon>Pseudomonadota</taxon>
        <taxon>Gammaproteobacteria</taxon>
        <taxon>Lysobacterales</taxon>
        <taxon>Rhodanobacteraceae</taxon>
        <taxon>Luteibacter</taxon>
    </lineage>
</organism>
<dbReference type="Proteomes" id="UP000490980">
    <property type="component" value="Unassembled WGS sequence"/>
</dbReference>
<evidence type="ECO:0000313" key="3">
    <source>
        <dbReference type="Proteomes" id="UP000490980"/>
    </source>
</evidence>
<dbReference type="EMBL" id="JAARLZ010000011">
    <property type="protein sequence ID" value="NII08223.1"/>
    <property type="molecule type" value="Genomic_DNA"/>
</dbReference>
<comment type="caution">
    <text evidence="2">The sequence shown here is derived from an EMBL/GenBank/DDBJ whole genome shotgun (WGS) entry which is preliminary data.</text>
</comment>
<evidence type="ECO:0000313" key="2">
    <source>
        <dbReference type="EMBL" id="NII08223.1"/>
    </source>
</evidence>
<feature type="chain" id="PRO_5030877860" evidence="1">
    <location>
        <begin position="25"/>
        <end position="306"/>
    </location>
</feature>
<proteinExistence type="predicted"/>
<protein>
    <submittedName>
        <fullName evidence="2">Uncharacterized protein</fullName>
    </submittedName>
</protein>
<gene>
    <name evidence="2" type="ORF">HBF25_17700</name>
</gene>
<keyword evidence="1" id="KW-0732">Signal</keyword>
<sequence length="306" mass="34270">MMKGYSFRSVVCVIGLVVISGYGAAVTAHQAHISDVPQTIPDGYDVARELNARFNDYHTVRCDGDKPAYFCSGIVIRGISYEDCCFWNNRERDDGYVGVSFSYLRRDMGVRALARDQGFIFRPADTWGKGNILPLSMLCSFAFDAFTGPQRGSTGCGAHVSYPVDGVPCAEQGIDTVGAFAQHYASIKSPQGRFQHQCSFGVDWRSFHLSLLARQSGYLEPSRYNKYSEQVIGRWPNDMPDRLPFEALFYIPDGLNPKDSLAHVRQMQRNYHTATGVVLPIVRFHANPDMPVFTYHPIDQTASRSH</sequence>
<reference evidence="2 3" key="1">
    <citation type="submission" date="2020-03" db="EMBL/GenBank/DDBJ databases">
        <authorList>
            <person name="Lai Q."/>
        </authorList>
    </citation>
    <scope>NUCLEOTIDE SEQUENCE [LARGE SCALE GENOMIC DNA]</scope>
    <source>
        <strain evidence="2 3">CCUG 25036</strain>
    </source>
</reference>
<keyword evidence="3" id="KW-1185">Reference proteome</keyword>
<dbReference type="RefSeq" id="WP_166950776.1">
    <property type="nucleotide sequence ID" value="NZ_JAARLZ010000011.1"/>
</dbReference>
<name>A0A7X5ZJP9_9GAMM</name>